<keyword evidence="3 9" id="KW-0349">Heme</keyword>
<comment type="caution">
    <text evidence="11">The sequence shown here is derived from an EMBL/GenBank/DDBJ whole genome shotgun (WGS) entry which is preliminary data.</text>
</comment>
<evidence type="ECO:0000259" key="10">
    <source>
        <dbReference type="PROSITE" id="PS51007"/>
    </source>
</evidence>
<feature type="domain" description="Cytochrome c" evidence="10">
    <location>
        <begin position="320"/>
        <end position="407"/>
    </location>
</feature>
<name>A0ABU4PPW1_9SPHN</name>
<dbReference type="InterPro" id="IPR014353">
    <property type="entry name" value="Membr-bd_ADH_cyt_c"/>
</dbReference>
<dbReference type="SUPFAM" id="SSF46626">
    <property type="entry name" value="Cytochrome c"/>
    <property type="match status" value="3"/>
</dbReference>
<dbReference type="InterPro" id="IPR036909">
    <property type="entry name" value="Cyt_c-like_dom_sf"/>
</dbReference>
<dbReference type="Gene3D" id="1.10.760.10">
    <property type="entry name" value="Cytochrome c-like domain"/>
    <property type="match status" value="3"/>
</dbReference>
<reference evidence="11 12" key="1">
    <citation type="submission" date="2023-11" db="EMBL/GenBank/DDBJ databases">
        <title>MicrobeMod: A computational toolkit for identifying prokaryotic methylation and restriction-modification with nanopore sequencing.</title>
        <authorList>
            <person name="Crits-Christoph A."/>
            <person name="Kang S.C."/>
            <person name="Lee H."/>
            <person name="Ostrov N."/>
        </authorList>
    </citation>
    <scope>NUCLEOTIDE SEQUENCE [LARGE SCALE GENOMIC DNA]</scope>
    <source>
        <strain evidence="11 12">ATCC 14820</strain>
    </source>
</reference>
<keyword evidence="7 9" id="KW-0408">Iron</keyword>
<evidence type="ECO:0000256" key="8">
    <source>
        <dbReference type="ARBA" id="ARBA00023136"/>
    </source>
</evidence>
<dbReference type="PIRSF" id="PIRSF000018">
    <property type="entry name" value="Mb_ADH_cyt_c"/>
    <property type="match status" value="1"/>
</dbReference>
<evidence type="ECO:0000256" key="1">
    <source>
        <dbReference type="ARBA" id="ARBA00004236"/>
    </source>
</evidence>
<keyword evidence="6" id="KW-0677">Repeat</keyword>
<dbReference type="EMBL" id="JAWXXV010000001">
    <property type="protein sequence ID" value="MDX5986188.1"/>
    <property type="molecule type" value="Genomic_DNA"/>
</dbReference>
<comment type="subcellular location">
    <subcellularLocation>
        <location evidence="1">Cell membrane</location>
    </subcellularLocation>
</comment>
<keyword evidence="2" id="KW-1003">Cell membrane</keyword>
<evidence type="ECO:0000313" key="11">
    <source>
        <dbReference type="EMBL" id="MDX5986188.1"/>
    </source>
</evidence>
<dbReference type="Pfam" id="PF00034">
    <property type="entry name" value="Cytochrom_C"/>
    <property type="match status" value="2"/>
</dbReference>
<dbReference type="PROSITE" id="PS51007">
    <property type="entry name" value="CYTC"/>
    <property type="match status" value="3"/>
</dbReference>
<accession>A0ABU4PPW1</accession>
<evidence type="ECO:0000256" key="6">
    <source>
        <dbReference type="ARBA" id="ARBA00022737"/>
    </source>
</evidence>
<protein>
    <submittedName>
        <fullName evidence="11">C-type cytochrome</fullName>
    </submittedName>
</protein>
<feature type="domain" description="Cytochrome c" evidence="10">
    <location>
        <begin position="187"/>
        <end position="294"/>
    </location>
</feature>
<keyword evidence="8" id="KW-0472">Membrane</keyword>
<dbReference type="InterPro" id="IPR009056">
    <property type="entry name" value="Cyt_c-like_dom"/>
</dbReference>
<dbReference type="Pfam" id="PF13442">
    <property type="entry name" value="Cytochrome_CBB3"/>
    <property type="match status" value="1"/>
</dbReference>
<evidence type="ECO:0000256" key="9">
    <source>
        <dbReference type="PROSITE-ProRule" id="PRU00433"/>
    </source>
</evidence>
<proteinExistence type="predicted"/>
<dbReference type="RefSeq" id="WP_245535577.1">
    <property type="nucleotide sequence ID" value="NZ_JAWXXV010000001.1"/>
</dbReference>
<evidence type="ECO:0000256" key="2">
    <source>
        <dbReference type="ARBA" id="ARBA00022475"/>
    </source>
</evidence>
<evidence type="ECO:0000256" key="3">
    <source>
        <dbReference type="ARBA" id="ARBA00022617"/>
    </source>
</evidence>
<dbReference type="Proteomes" id="UP001279660">
    <property type="component" value="Unassembled WGS sequence"/>
</dbReference>
<evidence type="ECO:0000256" key="4">
    <source>
        <dbReference type="ARBA" id="ARBA00022723"/>
    </source>
</evidence>
<organism evidence="11 12">
    <name type="scientific">Sphingomonas echinoides</name>
    <dbReference type="NCBI Taxonomy" id="59803"/>
    <lineage>
        <taxon>Bacteria</taxon>
        <taxon>Pseudomonadati</taxon>
        <taxon>Pseudomonadota</taxon>
        <taxon>Alphaproteobacteria</taxon>
        <taxon>Sphingomonadales</taxon>
        <taxon>Sphingomonadaceae</taxon>
        <taxon>Sphingomonas</taxon>
    </lineage>
</organism>
<dbReference type="PANTHER" id="PTHR35008:SF8">
    <property type="entry name" value="ALCOHOL DEHYDROGENASE CYTOCHROME C SUBUNIT"/>
    <property type="match status" value="1"/>
</dbReference>
<evidence type="ECO:0000256" key="5">
    <source>
        <dbReference type="ARBA" id="ARBA00022729"/>
    </source>
</evidence>
<keyword evidence="12" id="KW-1185">Reference proteome</keyword>
<gene>
    <name evidence="11" type="ORF">SIL82_18165</name>
</gene>
<evidence type="ECO:0000313" key="12">
    <source>
        <dbReference type="Proteomes" id="UP001279660"/>
    </source>
</evidence>
<dbReference type="InterPro" id="IPR051459">
    <property type="entry name" value="Cytochrome_c-type_DH"/>
</dbReference>
<feature type="domain" description="Cytochrome c" evidence="10">
    <location>
        <begin position="42"/>
        <end position="145"/>
    </location>
</feature>
<keyword evidence="5" id="KW-0732">Signal</keyword>
<dbReference type="PANTHER" id="PTHR35008">
    <property type="entry name" value="BLL4482 PROTEIN-RELATED"/>
    <property type="match status" value="1"/>
</dbReference>
<keyword evidence="4 9" id="KW-0479">Metal-binding</keyword>
<sequence length="431" mass="45172">MKRIFLGGVLALLVGLAIFTGFAWRPAISPIARPAAASFAPALVAKGAVLASAGYCASCHTAKGGAALAGGYAMATSFGTIYSTNITPDIDTGIGGWSETAFRRAMHEGVRRDGAHLFPAFPYDHFTKLTDADVSALYAYLMTQPAVRAEDKANGLPFPLNIRLLQAGWKLLFFKPGRYEPVATKDATWNRGAYLAEGISHCAACHTPRGALGAERKEKAYAGAAIDNWIAPPLDKTNPAPIAWSQSELVAYLGTGVSLYHGTAAGPMAAVPRGLSRLPAADVAAIATYFTSFNGSAARAGQDAALIQKALATDRIGTGLQYDAGTRLFTAACASCHYNGSKGLNPLRPDLALNSTVHLDDPTNVIRVILYGIDAKDGAPGVVMPGFGTGFSNADVARIAAYLRATRTTKAAWPDLEQKVAAIRAQGKGQE</sequence>
<evidence type="ECO:0000256" key="7">
    <source>
        <dbReference type="ARBA" id="ARBA00023004"/>
    </source>
</evidence>